<gene>
    <name evidence="2" type="ORF">I543_3449</name>
</gene>
<organism evidence="2 3">
    <name type="scientific">Mycobacteroides abscessus 21</name>
    <dbReference type="NCBI Taxonomy" id="1299324"/>
    <lineage>
        <taxon>Bacteria</taxon>
        <taxon>Bacillati</taxon>
        <taxon>Actinomycetota</taxon>
        <taxon>Actinomycetes</taxon>
        <taxon>Mycobacteriales</taxon>
        <taxon>Mycobacteriaceae</taxon>
        <taxon>Mycobacteroides</taxon>
        <taxon>Mycobacteroides abscessus</taxon>
    </lineage>
</organism>
<proteinExistence type="predicted"/>
<evidence type="ECO:0000313" key="2">
    <source>
        <dbReference type="EMBL" id="EUA48381.1"/>
    </source>
</evidence>
<protein>
    <submittedName>
        <fullName evidence="2">Uncharacterized protein</fullName>
    </submittedName>
</protein>
<reference evidence="2 3" key="1">
    <citation type="submission" date="2013-12" db="EMBL/GenBank/DDBJ databases">
        <authorList>
            <person name="Madinger N."/>
            <person name="Lenaerts A."/>
            <person name="Ordway D."/>
            <person name="DeGroote M.A."/>
            <person name="Parker T."/>
            <person name="Sizemore C."/>
            <person name="Tallon L.J."/>
            <person name="Sadzewicz L.K."/>
            <person name="Sengamalay N."/>
            <person name="Fraser C.M."/>
            <person name="Hine E."/>
            <person name="Shefchek K.A."/>
            <person name="Das S.P."/>
            <person name="Tettelin H."/>
        </authorList>
    </citation>
    <scope>NUCLEOTIDE SEQUENCE [LARGE SCALE GENOMIC DNA]</scope>
    <source>
        <strain evidence="2 3">21</strain>
    </source>
</reference>
<comment type="caution">
    <text evidence="2">The sequence shown here is derived from an EMBL/GenBank/DDBJ whole genome shotgun (WGS) entry which is preliminary data.</text>
</comment>
<feature type="region of interest" description="Disordered" evidence="1">
    <location>
        <begin position="1"/>
        <end position="24"/>
    </location>
</feature>
<dbReference type="EMBL" id="JAOF01000001">
    <property type="protein sequence ID" value="EUA48381.1"/>
    <property type="molecule type" value="Genomic_DNA"/>
</dbReference>
<dbReference type="AlphaFoldDB" id="A0A829Q721"/>
<evidence type="ECO:0000256" key="1">
    <source>
        <dbReference type="SAM" id="MobiDB-lite"/>
    </source>
</evidence>
<name>A0A829Q721_9MYCO</name>
<accession>A0A829Q721</accession>
<dbReference type="Proteomes" id="UP000020103">
    <property type="component" value="Unassembled WGS sequence"/>
</dbReference>
<sequence>MTDDGNTAKAPRWVSQSLKAPKSNMPGIWQQRNVIGEHQQLFTATRQ</sequence>
<evidence type="ECO:0000313" key="3">
    <source>
        <dbReference type="Proteomes" id="UP000020103"/>
    </source>
</evidence>